<evidence type="ECO:0000313" key="1">
    <source>
        <dbReference type="EMBL" id="SEM93612.1"/>
    </source>
</evidence>
<dbReference type="InterPro" id="IPR009061">
    <property type="entry name" value="DNA-bd_dom_put_sf"/>
</dbReference>
<reference evidence="1 2" key="1">
    <citation type="submission" date="2016-10" db="EMBL/GenBank/DDBJ databases">
        <authorList>
            <person name="de Groot N.N."/>
        </authorList>
    </citation>
    <scope>NUCLEOTIDE SEQUENCE [LARGE SCALE GENOMIC DNA]</scope>
    <source>
        <strain evidence="1 2">Nm22</strain>
    </source>
</reference>
<dbReference type="EMBL" id="FOCP01000004">
    <property type="protein sequence ID" value="SEM93612.1"/>
    <property type="molecule type" value="Genomic_DNA"/>
</dbReference>
<proteinExistence type="predicted"/>
<dbReference type="RefSeq" id="WP_090628608.1">
    <property type="nucleotide sequence ID" value="NZ_FOCP01000004.1"/>
</dbReference>
<dbReference type="AlphaFoldDB" id="A0A1H8CF62"/>
<dbReference type="OrthoDB" id="8779418at2"/>
<sequence length="64" mass="7456">MTHSEHIKVTVKKFAELTGLTENAIRQYMKKGQWKYKIHWYKAPNGRIFINTKAAYAWIEGTGA</sequence>
<evidence type="ECO:0000313" key="2">
    <source>
        <dbReference type="Proteomes" id="UP000199459"/>
    </source>
</evidence>
<evidence type="ECO:0008006" key="3">
    <source>
        <dbReference type="Google" id="ProtNLM"/>
    </source>
</evidence>
<dbReference type="Proteomes" id="UP000199459">
    <property type="component" value="Unassembled WGS sequence"/>
</dbReference>
<accession>A0A1H8CF62</accession>
<name>A0A1H8CF62_9PROT</name>
<organism evidence="1 2">
    <name type="scientific">Nitrosomonas marina</name>
    <dbReference type="NCBI Taxonomy" id="917"/>
    <lineage>
        <taxon>Bacteria</taxon>
        <taxon>Pseudomonadati</taxon>
        <taxon>Pseudomonadota</taxon>
        <taxon>Betaproteobacteria</taxon>
        <taxon>Nitrosomonadales</taxon>
        <taxon>Nitrosomonadaceae</taxon>
        <taxon>Nitrosomonas</taxon>
    </lineage>
</organism>
<gene>
    <name evidence="1" type="ORF">SAMN05216325_104182</name>
</gene>
<protein>
    <recommendedName>
        <fullName evidence="3">Helix-turn-helix domain-containing protein</fullName>
    </recommendedName>
</protein>
<dbReference type="SUPFAM" id="SSF46955">
    <property type="entry name" value="Putative DNA-binding domain"/>
    <property type="match status" value="1"/>
</dbReference>